<organism evidence="1">
    <name type="scientific">Sesamum angustifolium</name>
    <dbReference type="NCBI Taxonomy" id="2727405"/>
    <lineage>
        <taxon>Eukaryota</taxon>
        <taxon>Viridiplantae</taxon>
        <taxon>Streptophyta</taxon>
        <taxon>Embryophyta</taxon>
        <taxon>Tracheophyta</taxon>
        <taxon>Spermatophyta</taxon>
        <taxon>Magnoliopsida</taxon>
        <taxon>eudicotyledons</taxon>
        <taxon>Gunneridae</taxon>
        <taxon>Pentapetalae</taxon>
        <taxon>asterids</taxon>
        <taxon>lamiids</taxon>
        <taxon>Lamiales</taxon>
        <taxon>Pedaliaceae</taxon>
        <taxon>Sesamum</taxon>
    </lineage>
</organism>
<evidence type="ECO:0000313" key="1">
    <source>
        <dbReference type="EMBL" id="KAL0288864.1"/>
    </source>
</evidence>
<reference evidence="1" key="2">
    <citation type="journal article" date="2024" name="Plant">
        <title>Genomic evolution and insights into agronomic trait innovations of Sesamum species.</title>
        <authorList>
            <person name="Miao H."/>
            <person name="Wang L."/>
            <person name="Qu L."/>
            <person name="Liu H."/>
            <person name="Sun Y."/>
            <person name="Le M."/>
            <person name="Wang Q."/>
            <person name="Wei S."/>
            <person name="Zheng Y."/>
            <person name="Lin W."/>
            <person name="Duan Y."/>
            <person name="Cao H."/>
            <person name="Xiong S."/>
            <person name="Wang X."/>
            <person name="Wei L."/>
            <person name="Li C."/>
            <person name="Ma Q."/>
            <person name="Ju M."/>
            <person name="Zhao R."/>
            <person name="Li G."/>
            <person name="Mu C."/>
            <person name="Tian Q."/>
            <person name="Mei H."/>
            <person name="Zhang T."/>
            <person name="Gao T."/>
            <person name="Zhang H."/>
        </authorList>
    </citation>
    <scope>NUCLEOTIDE SEQUENCE</scope>
    <source>
        <strain evidence="1">G01</strain>
    </source>
</reference>
<name>A0AAW2J337_9LAMI</name>
<reference evidence="1" key="1">
    <citation type="submission" date="2020-06" db="EMBL/GenBank/DDBJ databases">
        <authorList>
            <person name="Li T."/>
            <person name="Hu X."/>
            <person name="Zhang T."/>
            <person name="Song X."/>
            <person name="Zhang H."/>
            <person name="Dai N."/>
            <person name="Sheng W."/>
            <person name="Hou X."/>
            <person name="Wei L."/>
        </authorList>
    </citation>
    <scope>NUCLEOTIDE SEQUENCE</scope>
    <source>
        <strain evidence="1">G01</strain>
        <tissue evidence="1">Leaf</tissue>
    </source>
</reference>
<protein>
    <recommendedName>
        <fullName evidence="2">Cytochrome c biogenesis B</fullName>
    </recommendedName>
</protein>
<evidence type="ECO:0008006" key="2">
    <source>
        <dbReference type="Google" id="ProtNLM"/>
    </source>
</evidence>
<dbReference type="AlphaFoldDB" id="A0AAW2J337"/>
<gene>
    <name evidence="1" type="ORF">Sangu_2638800</name>
</gene>
<sequence length="105" mass="12248">MLEQGQSIYFPGILPRTNSQDSALIGYGPFRHPFFSTHFSDLTGWVLEFFFCFHPPLIEIPGKLEVLLFVLVSKQPSSWQQRIYFAYLTYWSANSYCSSYAFWDA</sequence>
<proteinExistence type="predicted"/>
<accession>A0AAW2J337</accession>
<comment type="caution">
    <text evidence="1">The sequence shown here is derived from an EMBL/GenBank/DDBJ whole genome shotgun (WGS) entry which is preliminary data.</text>
</comment>
<dbReference type="EMBL" id="JACGWK010001425">
    <property type="protein sequence ID" value="KAL0288864.1"/>
    <property type="molecule type" value="Genomic_DNA"/>
</dbReference>